<sequence>MPPVKEQPQLNFQENNRKSATENELFVAEQISELLQSGAIAEGEKSETIRINPLSVAKGKKLRLILDLSDLNKNLEKHHVKFEDIAKIKNILPRHGFMTCFDLKSGYHHLLIHQAFRNYLGFKWRGKIYVFNVLPFGLSSAPFIFTKLFRPLLARWRGRGLGVAIYLDDGLIWGKNIEECKITSLIIRKDLEEAGFFVATEKCVWHPCQKLTWLGHNINLEDMSLDITQERKDRAYSCLAYLLRSRGPSLRERLRWLGFLASMFLVIPRDLTKRRRVMVTEVAQRVASGCRQAFRWPMSEEERRETEGWFEILRGSKTDLQDVCRSFDDYFVIATDASNIGVGAVFHTSKGDNLISRSDLPDHLQGTSSTVRELYGILHAIKSFANMIAGEKVQIQTDSQTAQSVFYRGSTKSHVQQLASLIWETLDALKTQAEVYWIPRELNYEADLASRIKDMDNWSISDSIFNHLNSIWGPFEVDMFADEVNRKCGVFVSRWFNEGSAAVNAFSGSATKFWRQYHCWWVPPAYLIVDTILMARKHLSKGVIGFPLWPSHTSFMCLRNGSEWIPEIKDTFIVPKGGPLIKEGSSSFTFKSPSVEFDFVFAKINFRE</sequence>
<dbReference type="GO" id="GO:0003676">
    <property type="term" value="F:nucleic acid binding"/>
    <property type="evidence" value="ECO:0007669"/>
    <property type="project" value="InterPro"/>
</dbReference>
<dbReference type="Gene3D" id="3.30.420.10">
    <property type="entry name" value="Ribonuclease H-like superfamily/Ribonuclease H"/>
    <property type="match status" value="1"/>
</dbReference>
<feature type="domain" description="Reverse transcriptase" evidence="7">
    <location>
        <begin position="33"/>
        <end position="218"/>
    </location>
</feature>
<dbReference type="PANTHER" id="PTHR33050">
    <property type="entry name" value="REVERSE TRANSCRIPTASE DOMAIN-CONTAINING PROTEIN"/>
    <property type="match status" value="1"/>
</dbReference>
<dbReference type="CDD" id="cd09275">
    <property type="entry name" value="RNase_HI_RT_DIRS1"/>
    <property type="match status" value="1"/>
</dbReference>
<protein>
    <submittedName>
        <fullName evidence="8">Ribonuclease HI</fullName>
    </submittedName>
</protein>
<evidence type="ECO:0000313" key="9">
    <source>
        <dbReference type="Proteomes" id="UP000053660"/>
    </source>
</evidence>
<dbReference type="Pfam" id="PF00078">
    <property type="entry name" value="RVT_1"/>
    <property type="match status" value="1"/>
</dbReference>
<dbReference type="CDD" id="cd03714">
    <property type="entry name" value="RT_DIRS1"/>
    <property type="match status" value="1"/>
</dbReference>
<keyword evidence="4" id="KW-0255">Endonuclease</keyword>
<evidence type="ECO:0000256" key="1">
    <source>
        <dbReference type="ARBA" id="ARBA00022679"/>
    </source>
</evidence>
<evidence type="ECO:0000259" key="7">
    <source>
        <dbReference type="PROSITE" id="PS50878"/>
    </source>
</evidence>
<evidence type="ECO:0000256" key="6">
    <source>
        <dbReference type="ARBA" id="ARBA00022918"/>
    </source>
</evidence>
<name>A0A0B1S9B3_OESDE</name>
<dbReference type="PROSITE" id="PS50878">
    <property type="entry name" value="RT_POL"/>
    <property type="match status" value="1"/>
</dbReference>
<dbReference type="GO" id="GO:0004519">
    <property type="term" value="F:endonuclease activity"/>
    <property type="evidence" value="ECO:0007669"/>
    <property type="project" value="UniProtKB-KW"/>
</dbReference>
<dbReference type="InterPro" id="IPR043128">
    <property type="entry name" value="Rev_trsase/Diguanyl_cyclase"/>
</dbReference>
<dbReference type="SUPFAM" id="SSF56672">
    <property type="entry name" value="DNA/RNA polymerases"/>
    <property type="match status" value="1"/>
</dbReference>
<evidence type="ECO:0000256" key="4">
    <source>
        <dbReference type="ARBA" id="ARBA00022759"/>
    </source>
</evidence>
<gene>
    <name evidence="8" type="ORF">OESDEN_20530</name>
</gene>
<dbReference type="Gene3D" id="3.10.10.10">
    <property type="entry name" value="HIV Type 1 Reverse Transcriptase, subunit A, domain 1"/>
    <property type="match status" value="1"/>
</dbReference>
<dbReference type="AlphaFoldDB" id="A0A0B1S9B3"/>
<dbReference type="InterPro" id="IPR052055">
    <property type="entry name" value="Hepadnavirus_pol/RT"/>
</dbReference>
<evidence type="ECO:0000256" key="5">
    <source>
        <dbReference type="ARBA" id="ARBA00022801"/>
    </source>
</evidence>
<dbReference type="PANTHER" id="PTHR33050:SF7">
    <property type="entry name" value="RIBONUCLEASE H"/>
    <property type="match status" value="1"/>
</dbReference>
<dbReference type="InterPro" id="IPR036397">
    <property type="entry name" value="RNaseH_sf"/>
</dbReference>
<accession>A0A0B1S9B3</accession>
<dbReference type="Gene3D" id="3.30.70.270">
    <property type="match status" value="1"/>
</dbReference>
<organism evidence="8 9">
    <name type="scientific">Oesophagostomum dentatum</name>
    <name type="common">Nodular worm</name>
    <dbReference type="NCBI Taxonomy" id="61180"/>
    <lineage>
        <taxon>Eukaryota</taxon>
        <taxon>Metazoa</taxon>
        <taxon>Ecdysozoa</taxon>
        <taxon>Nematoda</taxon>
        <taxon>Chromadorea</taxon>
        <taxon>Rhabditida</taxon>
        <taxon>Rhabditina</taxon>
        <taxon>Rhabditomorpha</taxon>
        <taxon>Strongyloidea</taxon>
        <taxon>Strongylidae</taxon>
        <taxon>Oesophagostomum</taxon>
    </lineage>
</organism>
<dbReference type="InterPro" id="IPR000477">
    <property type="entry name" value="RT_dom"/>
</dbReference>
<dbReference type="Pfam" id="PF17917">
    <property type="entry name" value="RT_RNaseH"/>
    <property type="match status" value="1"/>
</dbReference>
<dbReference type="OrthoDB" id="6062799at2759"/>
<evidence type="ECO:0000256" key="3">
    <source>
        <dbReference type="ARBA" id="ARBA00022722"/>
    </source>
</evidence>
<keyword evidence="1" id="KW-0808">Transferase</keyword>
<evidence type="ECO:0000313" key="8">
    <source>
        <dbReference type="EMBL" id="KHJ79810.1"/>
    </source>
</evidence>
<reference evidence="8 9" key="1">
    <citation type="submission" date="2014-03" db="EMBL/GenBank/DDBJ databases">
        <title>Draft genome of the hookworm Oesophagostomum dentatum.</title>
        <authorList>
            <person name="Mitreva M."/>
        </authorList>
    </citation>
    <scope>NUCLEOTIDE SEQUENCE [LARGE SCALE GENOMIC DNA]</scope>
    <source>
        <strain evidence="8 9">OD-Hann</strain>
    </source>
</reference>
<keyword evidence="5" id="KW-0378">Hydrolase</keyword>
<keyword evidence="6" id="KW-0695">RNA-directed DNA polymerase</keyword>
<dbReference type="InterPro" id="IPR041373">
    <property type="entry name" value="RT_RNaseH"/>
</dbReference>
<dbReference type="EMBL" id="KN603149">
    <property type="protein sequence ID" value="KHJ79810.1"/>
    <property type="molecule type" value="Genomic_DNA"/>
</dbReference>
<dbReference type="InterPro" id="IPR043502">
    <property type="entry name" value="DNA/RNA_pol_sf"/>
</dbReference>
<keyword evidence="3" id="KW-0540">Nuclease</keyword>
<dbReference type="GO" id="GO:0003964">
    <property type="term" value="F:RNA-directed DNA polymerase activity"/>
    <property type="evidence" value="ECO:0007669"/>
    <property type="project" value="UniProtKB-KW"/>
</dbReference>
<proteinExistence type="predicted"/>
<keyword evidence="9" id="KW-1185">Reference proteome</keyword>
<keyword evidence="2" id="KW-0548">Nucleotidyltransferase</keyword>
<dbReference type="Proteomes" id="UP000053660">
    <property type="component" value="Unassembled WGS sequence"/>
</dbReference>
<dbReference type="GO" id="GO:0016787">
    <property type="term" value="F:hydrolase activity"/>
    <property type="evidence" value="ECO:0007669"/>
    <property type="project" value="UniProtKB-KW"/>
</dbReference>
<evidence type="ECO:0000256" key="2">
    <source>
        <dbReference type="ARBA" id="ARBA00022695"/>
    </source>
</evidence>